<dbReference type="InterPro" id="IPR001810">
    <property type="entry name" value="F-box_dom"/>
</dbReference>
<dbReference type="Proteomes" id="UP001497457">
    <property type="component" value="Chromosome 8b"/>
</dbReference>
<dbReference type="Pfam" id="PF23635">
    <property type="entry name" value="Beta-prop_AT5G49610-like"/>
    <property type="match status" value="1"/>
</dbReference>
<dbReference type="PANTHER" id="PTHR32133:SF297">
    <property type="entry name" value="F-BOX DOMAIN-CONTAINING PROTEIN"/>
    <property type="match status" value="1"/>
</dbReference>
<dbReference type="AlphaFoldDB" id="A0ABC9GDV1"/>
<dbReference type="EMBL" id="OZ075118">
    <property type="protein sequence ID" value="CAL5091899.1"/>
    <property type="molecule type" value="Genomic_DNA"/>
</dbReference>
<sequence>MPAPELMEEIVEEVLLRFPPRDPTCLARAALVCKRWRRLISDPGFRRRFDEFHPTPKMLGLLCNIYSAYHSKLVARFVSTSSSCSPLADDGHSWRAEDARHGRVLLSCDTTEHVLFMVWDPITGHQQELPAMPRTMFRWRSALIFCAAVGTCSHLDCRRGPFRVVYMGCGRGGAFTCTYSSEAAAWSEPVSASLPINSGMAQSVLVGKTLYFKFDRDTLVKKYDCELCKVVSSIPLPLRSIGRSAALITTEDGGLGCAALLKYKFHVWSRKADYEVDNGWLKSRVIDLERMLNIVTGLATPMDVVGFADGIGTIFFNMDSVIFTIYLKTNKVKEVYNDSAVCSVIPYMGFCSPENPFL</sequence>
<proteinExistence type="predicted"/>
<name>A0ABC9GDV1_9POAL</name>
<dbReference type="Pfam" id="PF00646">
    <property type="entry name" value="F-box"/>
    <property type="match status" value="1"/>
</dbReference>
<dbReference type="Gene3D" id="1.20.1280.50">
    <property type="match status" value="1"/>
</dbReference>
<gene>
    <name evidence="2" type="ORF">URODEC1_LOCUS114620</name>
</gene>
<dbReference type="InterPro" id="IPR036047">
    <property type="entry name" value="F-box-like_dom_sf"/>
</dbReference>
<dbReference type="SMART" id="SM00256">
    <property type="entry name" value="FBOX"/>
    <property type="match status" value="1"/>
</dbReference>
<reference evidence="2" key="1">
    <citation type="submission" date="2024-10" db="EMBL/GenBank/DDBJ databases">
        <authorList>
            <person name="Ryan C."/>
        </authorList>
    </citation>
    <scope>NUCLEOTIDE SEQUENCE [LARGE SCALE GENOMIC DNA]</scope>
</reference>
<feature type="domain" description="F-box" evidence="1">
    <location>
        <begin position="6"/>
        <end position="49"/>
    </location>
</feature>
<dbReference type="InterPro" id="IPR056594">
    <property type="entry name" value="AT5G49610-like_b-prop"/>
</dbReference>
<evidence type="ECO:0000313" key="2">
    <source>
        <dbReference type="EMBL" id="CAL5091899.1"/>
    </source>
</evidence>
<evidence type="ECO:0000313" key="3">
    <source>
        <dbReference type="Proteomes" id="UP001497457"/>
    </source>
</evidence>
<dbReference type="PANTHER" id="PTHR32133">
    <property type="entry name" value="OS07G0120400 PROTEIN"/>
    <property type="match status" value="1"/>
</dbReference>
<protein>
    <recommendedName>
        <fullName evidence="1">F-box domain-containing protein</fullName>
    </recommendedName>
</protein>
<organism evidence="2 3">
    <name type="scientific">Urochloa decumbens</name>
    <dbReference type="NCBI Taxonomy" id="240449"/>
    <lineage>
        <taxon>Eukaryota</taxon>
        <taxon>Viridiplantae</taxon>
        <taxon>Streptophyta</taxon>
        <taxon>Embryophyta</taxon>
        <taxon>Tracheophyta</taxon>
        <taxon>Spermatophyta</taxon>
        <taxon>Magnoliopsida</taxon>
        <taxon>Liliopsida</taxon>
        <taxon>Poales</taxon>
        <taxon>Poaceae</taxon>
        <taxon>PACMAD clade</taxon>
        <taxon>Panicoideae</taxon>
        <taxon>Panicodae</taxon>
        <taxon>Paniceae</taxon>
        <taxon>Melinidinae</taxon>
        <taxon>Urochloa</taxon>
    </lineage>
</organism>
<dbReference type="SUPFAM" id="SSF81383">
    <property type="entry name" value="F-box domain"/>
    <property type="match status" value="1"/>
</dbReference>
<evidence type="ECO:0000259" key="1">
    <source>
        <dbReference type="SMART" id="SM00256"/>
    </source>
</evidence>
<keyword evidence="3" id="KW-1185">Reference proteome</keyword>
<accession>A0ABC9GDV1</accession>